<dbReference type="GO" id="GO:0006355">
    <property type="term" value="P:regulation of DNA-templated transcription"/>
    <property type="evidence" value="ECO:0007669"/>
    <property type="project" value="InterPro"/>
</dbReference>
<proteinExistence type="predicted"/>
<dbReference type="GO" id="GO:0032993">
    <property type="term" value="C:protein-DNA complex"/>
    <property type="evidence" value="ECO:0007669"/>
    <property type="project" value="TreeGrafter"/>
</dbReference>
<dbReference type="InterPro" id="IPR001867">
    <property type="entry name" value="OmpR/PhoB-type_DNA-bd"/>
</dbReference>
<dbReference type="GO" id="GO:0000976">
    <property type="term" value="F:transcription cis-regulatory region binding"/>
    <property type="evidence" value="ECO:0007669"/>
    <property type="project" value="TreeGrafter"/>
</dbReference>
<dbReference type="InterPro" id="IPR011006">
    <property type="entry name" value="CheY-like_superfamily"/>
</dbReference>
<sequence>MNEEKLTMLKNFTLLLVDDEEALLNKLHIVLSLFFKEVILAKNGQEALDIYHNQSIDMVISDYSMPLMSGYELCKAIRTEDRYIPLVIMSNYSDKEKLLSVIPLALAQYLIKPIDYATLTATLLSMIEQVEVNGLDIIEINACISYNRFRKILIDKGEEVRLSNSEISLLELFVMKKNQIVSIAEIHLCLNSIEIKSKQAIKSLIYRLRKKVGKESILNIPAYGYIFKSQC</sequence>
<dbReference type="Pfam" id="PF00486">
    <property type="entry name" value="Trans_reg_C"/>
    <property type="match status" value="1"/>
</dbReference>
<accession>A0A1W1CZK5</accession>
<dbReference type="PANTHER" id="PTHR48111">
    <property type="entry name" value="REGULATOR OF RPOS"/>
    <property type="match status" value="1"/>
</dbReference>
<keyword evidence="4" id="KW-0238">DNA-binding</keyword>
<dbReference type="Pfam" id="PF00072">
    <property type="entry name" value="Response_reg"/>
    <property type="match status" value="1"/>
</dbReference>
<feature type="domain" description="OmpR/PhoB-type" evidence="7">
    <location>
        <begin position="135"/>
        <end position="229"/>
    </location>
</feature>
<dbReference type="GO" id="GO:0000156">
    <property type="term" value="F:phosphorelay response regulator activity"/>
    <property type="evidence" value="ECO:0007669"/>
    <property type="project" value="TreeGrafter"/>
</dbReference>
<evidence type="ECO:0000256" key="3">
    <source>
        <dbReference type="ARBA" id="ARBA00023015"/>
    </source>
</evidence>
<evidence type="ECO:0000256" key="1">
    <source>
        <dbReference type="ARBA" id="ARBA00022553"/>
    </source>
</evidence>
<keyword evidence="2" id="KW-0902">Two-component regulatory system</keyword>
<evidence type="ECO:0000256" key="2">
    <source>
        <dbReference type="ARBA" id="ARBA00023012"/>
    </source>
</evidence>
<feature type="domain" description="Response regulatory" evidence="6">
    <location>
        <begin position="13"/>
        <end position="127"/>
    </location>
</feature>
<evidence type="ECO:0000259" key="6">
    <source>
        <dbReference type="PROSITE" id="PS50110"/>
    </source>
</evidence>
<dbReference type="AlphaFoldDB" id="A0A1W1CZK5"/>
<dbReference type="SUPFAM" id="SSF46894">
    <property type="entry name" value="C-terminal effector domain of the bipartite response regulators"/>
    <property type="match status" value="1"/>
</dbReference>
<dbReference type="PROSITE" id="PS51755">
    <property type="entry name" value="OMPR_PHOB"/>
    <property type="match status" value="1"/>
</dbReference>
<organism evidence="8">
    <name type="scientific">hydrothermal vent metagenome</name>
    <dbReference type="NCBI Taxonomy" id="652676"/>
    <lineage>
        <taxon>unclassified sequences</taxon>
        <taxon>metagenomes</taxon>
        <taxon>ecological metagenomes</taxon>
    </lineage>
</organism>
<evidence type="ECO:0000256" key="5">
    <source>
        <dbReference type="ARBA" id="ARBA00023163"/>
    </source>
</evidence>
<dbReference type="InterPro" id="IPR039420">
    <property type="entry name" value="WalR-like"/>
</dbReference>
<dbReference type="InterPro" id="IPR036388">
    <property type="entry name" value="WH-like_DNA-bd_sf"/>
</dbReference>
<dbReference type="SMART" id="SM00448">
    <property type="entry name" value="REC"/>
    <property type="match status" value="1"/>
</dbReference>
<dbReference type="PANTHER" id="PTHR48111:SF1">
    <property type="entry name" value="TWO-COMPONENT RESPONSE REGULATOR ORR33"/>
    <property type="match status" value="1"/>
</dbReference>
<keyword evidence="5" id="KW-0804">Transcription</keyword>
<dbReference type="InterPro" id="IPR001789">
    <property type="entry name" value="Sig_transdc_resp-reg_receiver"/>
</dbReference>
<gene>
    <name evidence="8" type="ORF">MNB_SV-13-1794</name>
</gene>
<evidence type="ECO:0000256" key="4">
    <source>
        <dbReference type="ARBA" id="ARBA00023125"/>
    </source>
</evidence>
<dbReference type="Gene3D" id="1.10.10.10">
    <property type="entry name" value="Winged helix-like DNA-binding domain superfamily/Winged helix DNA-binding domain"/>
    <property type="match status" value="1"/>
</dbReference>
<dbReference type="PROSITE" id="PS50110">
    <property type="entry name" value="RESPONSE_REGULATORY"/>
    <property type="match status" value="1"/>
</dbReference>
<keyword evidence="3" id="KW-0805">Transcription regulation</keyword>
<dbReference type="InterPro" id="IPR016032">
    <property type="entry name" value="Sig_transdc_resp-reg_C-effctor"/>
</dbReference>
<protein>
    <submittedName>
        <fullName evidence="8">Two-component response regulator family protein</fullName>
    </submittedName>
</protein>
<dbReference type="EMBL" id="FPHM01000204">
    <property type="protein sequence ID" value="SFV71117.1"/>
    <property type="molecule type" value="Genomic_DNA"/>
</dbReference>
<keyword evidence="1" id="KW-0597">Phosphoprotein</keyword>
<dbReference type="GO" id="GO:0005829">
    <property type="term" value="C:cytosol"/>
    <property type="evidence" value="ECO:0007669"/>
    <property type="project" value="TreeGrafter"/>
</dbReference>
<reference evidence="8" key="1">
    <citation type="submission" date="2016-10" db="EMBL/GenBank/DDBJ databases">
        <authorList>
            <person name="de Groot N.N."/>
        </authorList>
    </citation>
    <scope>NUCLEOTIDE SEQUENCE</scope>
</reference>
<name>A0A1W1CZK5_9ZZZZ</name>
<evidence type="ECO:0000259" key="7">
    <source>
        <dbReference type="PROSITE" id="PS51755"/>
    </source>
</evidence>
<evidence type="ECO:0000313" key="8">
    <source>
        <dbReference type="EMBL" id="SFV71117.1"/>
    </source>
</evidence>
<dbReference type="SUPFAM" id="SSF52172">
    <property type="entry name" value="CheY-like"/>
    <property type="match status" value="1"/>
</dbReference>
<dbReference type="Gene3D" id="3.40.50.2300">
    <property type="match status" value="1"/>
</dbReference>
<dbReference type="CDD" id="cd00156">
    <property type="entry name" value="REC"/>
    <property type="match status" value="1"/>
</dbReference>
<dbReference type="SMART" id="SM00862">
    <property type="entry name" value="Trans_reg_C"/>
    <property type="match status" value="1"/>
</dbReference>